<dbReference type="AlphaFoldDB" id="A0A9W8JMJ0"/>
<sequence>MEGESLLLLPTPAPTTNGASTTNGTGTPPPLMPRPPADYIKETQEEDARLSRLNGDAPNLNGTPKKLNGSSSSTSLNKPAAGASGGLDIKPFTPFRAGFGDIVTPGPPPPLPPKAAE</sequence>
<feature type="compositionally biased region" description="Low complexity" evidence="1">
    <location>
        <begin position="1"/>
        <end position="26"/>
    </location>
</feature>
<evidence type="ECO:0000256" key="1">
    <source>
        <dbReference type="SAM" id="MobiDB-lite"/>
    </source>
</evidence>
<dbReference type="OrthoDB" id="4001642at2759"/>
<feature type="region of interest" description="Disordered" evidence="1">
    <location>
        <begin position="98"/>
        <end position="117"/>
    </location>
</feature>
<protein>
    <submittedName>
        <fullName evidence="2">Uncharacterized protein</fullName>
    </submittedName>
</protein>
<feature type="compositionally biased region" description="Basic and acidic residues" evidence="1">
    <location>
        <begin position="39"/>
        <end position="50"/>
    </location>
</feature>
<evidence type="ECO:0000313" key="2">
    <source>
        <dbReference type="EMBL" id="KAJ3493185.1"/>
    </source>
</evidence>
<feature type="compositionally biased region" description="Pro residues" evidence="1">
    <location>
        <begin position="105"/>
        <end position="117"/>
    </location>
</feature>
<evidence type="ECO:0000313" key="3">
    <source>
        <dbReference type="Proteomes" id="UP001148786"/>
    </source>
</evidence>
<gene>
    <name evidence="2" type="ORF">NLJ89_g11076</name>
</gene>
<feature type="compositionally biased region" description="Polar residues" evidence="1">
    <location>
        <begin position="68"/>
        <end position="77"/>
    </location>
</feature>
<comment type="caution">
    <text evidence="2">The sequence shown here is derived from an EMBL/GenBank/DDBJ whole genome shotgun (WGS) entry which is preliminary data.</text>
</comment>
<feature type="compositionally biased region" description="Pro residues" evidence="1">
    <location>
        <begin position="27"/>
        <end position="36"/>
    </location>
</feature>
<accession>A0A9W8JMJ0</accession>
<keyword evidence="3" id="KW-1185">Reference proteome</keyword>
<reference evidence="2" key="1">
    <citation type="submission" date="2022-07" db="EMBL/GenBank/DDBJ databases">
        <title>Genome Sequence of Agrocybe chaxingu.</title>
        <authorList>
            <person name="Buettner E."/>
        </authorList>
    </citation>
    <scope>NUCLEOTIDE SEQUENCE</scope>
    <source>
        <strain evidence="2">MP-N11</strain>
    </source>
</reference>
<dbReference type="Proteomes" id="UP001148786">
    <property type="component" value="Unassembled WGS sequence"/>
</dbReference>
<dbReference type="EMBL" id="JANKHO010002314">
    <property type="protein sequence ID" value="KAJ3493185.1"/>
    <property type="molecule type" value="Genomic_DNA"/>
</dbReference>
<proteinExistence type="predicted"/>
<feature type="region of interest" description="Disordered" evidence="1">
    <location>
        <begin position="1"/>
        <end position="92"/>
    </location>
</feature>
<organism evidence="2 3">
    <name type="scientific">Agrocybe chaxingu</name>
    <dbReference type="NCBI Taxonomy" id="84603"/>
    <lineage>
        <taxon>Eukaryota</taxon>
        <taxon>Fungi</taxon>
        <taxon>Dikarya</taxon>
        <taxon>Basidiomycota</taxon>
        <taxon>Agaricomycotina</taxon>
        <taxon>Agaricomycetes</taxon>
        <taxon>Agaricomycetidae</taxon>
        <taxon>Agaricales</taxon>
        <taxon>Agaricineae</taxon>
        <taxon>Strophariaceae</taxon>
        <taxon>Agrocybe</taxon>
    </lineage>
</organism>
<name>A0A9W8JMJ0_9AGAR</name>